<proteinExistence type="predicted"/>
<dbReference type="KEGG" id="hjo:AY555_07970"/>
<dbReference type="InterPro" id="IPR016181">
    <property type="entry name" value="Acyl_CoA_acyltransferase"/>
</dbReference>
<organism evidence="4 5">
    <name type="scientific">Haematospirillum jordaniae</name>
    <dbReference type="NCBI Taxonomy" id="1549855"/>
    <lineage>
        <taxon>Bacteria</taxon>
        <taxon>Pseudomonadati</taxon>
        <taxon>Pseudomonadota</taxon>
        <taxon>Alphaproteobacteria</taxon>
        <taxon>Rhodospirillales</taxon>
        <taxon>Novispirillaceae</taxon>
        <taxon>Haematospirillum</taxon>
    </lineage>
</organism>
<name>A0A143DEE6_9PROT</name>
<gene>
    <name evidence="4" type="ORF">AY555_07970</name>
</gene>
<dbReference type="GeneID" id="96992027"/>
<dbReference type="Pfam" id="PF00583">
    <property type="entry name" value="Acetyltransf_1"/>
    <property type="match status" value="1"/>
</dbReference>
<dbReference type="Proteomes" id="UP000076066">
    <property type="component" value="Chromosome"/>
</dbReference>
<sequence>MEHQQDGPVTVHVDSEPEDRKVEQLRANLRSFNQACIGPYDAHHLLVTAKSLNGEMIGGIHGYIQFSWLHVHLLWVAPAWRRQGIGSRLLSGIEKKAQSMGISRSRLSTADFQDGLHLYTKHGYTIFATLPFSSTGGEDQHIEYLMQKQFS</sequence>
<dbReference type="CDD" id="cd04301">
    <property type="entry name" value="NAT_SF"/>
    <property type="match status" value="1"/>
</dbReference>
<dbReference type="EMBL" id="CP014525">
    <property type="protein sequence ID" value="AMW35121.1"/>
    <property type="molecule type" value="Genomic_DNA"/>
</dbReference>
<evidence type="ECO:0000313" key="4">
    <source>
        <dbReference type="EMBL" id="AMW35121.1"/>
    </source>
</evidence>
<protein>
    <recommendedName>
        <fullName evidence="3">N-acetyltransferase domain-containing protein</fullName>
    </recommendedName>
</protein>
<reference evidence="4 5" key="1">
    <citation type="submission" date="2016-02" db="EMBL/GenBank/DDBJ databases">
        <title>Complete Genome of H5569, the type strain of the newly described species Haematospirillium jordaniae.</title>
        <authorList>
            <person name="Nicholson A.C."/>
            <person name="Humrighouse B.W."/>
            <person name="Loparov V."/>
            <person name="McQuiston J.R."/>
        </authorList>
    </citation>
    <scope>NUCLEOTIDE SEQUENCE [LARGE SCALE GENOMIC DNA]</scope>
    <source>
        <strain evidence="4 5">H5569</strain>
    </source>
</reference>
<accession>A0A143DEE6</accession>
<evidence type="ECO:0000313" key="5">
    <source>
        <dbReference type="Proteomes" id="UP000076066"/>
    </source>
</evidence>
<keyword evidence="1" id="KW-0808">Transferase</keyword>
<dbReference type="InterPro" id="IPR000182">
    <property type="entry name" value="GNAT_dom"/>
</dbReference>
<keyword evidence="2" id="KW-0012">Acyltransferase</keyword>
<dbReference type="STRING" id="1549855.AY555_07970"/>
<evidence type="ECO:0000256" key="1">
    <source>
        <dbReference type="ARBA" id="ARBA00022679"/>
    </source>
</evidence>
<keyword evidence="5" id="KW-1185">Reference proteome</keyword>
<dbReference type="RefSeq" id="WP_066135419.1">
    <property type="nucleotide sequence ID" value="NZ_CP014525.1"/>
</dbReference>
<evidence type="ECO:0000256" key="2">
    <source>
        <dbReference type="ARBA" id="ARBA00023315"/>
    </source>
</evidence>
<dbReference type="GO" id="GO:0016747">
    <property type="term" value="F:acyltransferase activity, transferring groups other than amino-acyl groups"/>
    <property type="evidence" value="ECO:0007669"/>
    <property type="project" value="InterPro"/>
</dbReference>
<dbReference type="PANTHER" id="PTHR43877">
    <property type="entry name" value="AMINOALKYLPHOSPHONATE N-ACETYLTRANSFERASE-RELATED-RELATED"/>
    <property type="match status" value="1"/>
</dbReference>
<feature type="domain" description="N-acetyltransferase" evidence="3">
    <location>
        <begin position="11"/>
        <end position="151"/>
    </location>
</feature>
<dbReference type="AlphaFoldDB" id="A0A143DEE6"/>
<dbReference type="OrthoDB" id="7301318at2"/>
<dbReference type="SUPFAM" id="SSF55729">
    <property type="entry name" value="Acyl-CoA N-acyltransferases (Nat)"/>
    <property type="match status" value="1"/>
</dbReference>
<evidence type="ECO:0000259" key="3">
    <source>
        <dbReference type="PROSITE" id="PS51186"/>
    </source>
</evidence>
<dbReference type="InterPro" id="IPR050832">
    <property type="entry name" value="Bact_Acetyltransf"/>
</dbReference>
<dbReference type="Gene3D" id="3.40.630.30">
    <property type="match status" value="1"/>
</dbReference>
<dbReference type="PROSITE" id="PS51186">
    <property type="entry name" value="GNAT"/>
    <property type="match status" value="1"/>
</dbReference>